<name>A0A4S9EU75_AURPU</name>
<sequence>MTSSGDGPLSDCTNVRDEPGGGIPSPKYIGRMRRVSLDLILAIGAQCTSKQDSQSTARALFHNAQRQAFSEMIQDPDLDMVRTYLLMAFFMLGECRRNTAYMYLSVATRAAIALGLHSPSSYSRQQPLNAVDKVKIRVWMTCRVGDKLVNSLLGRPAGTLGIPEQLGPVYTDLISGEDYGLRCMVASYRIVYIIDEINSKLYSEQDVRPAVIEQLLQAIEIWKGDSLPWLHNRRSETSLLPSDASSHMRTGRVGLLHVSCLYYFAVILTTRPVFISALGQENEDTPMGEACLDGAVFLAQACVEALDSGLLESNMCIMKALIFAAGLVLGVRNFARPDVNFETESAFEGAKRVLTFLAIRSAQASHYLDILNSLSNAITEKRSRRNQSRDNRYVSRLFSPGSLKAGPEVFGERMHGDDSEPDEVQINFASTDIDNLPSLGHSPLRCPINSQIDPELFIDWETVNISHWDNFPFSA</sequence>
<feature type="domain" description="Xylanolytic transcriptional activator regulatory" evidence="5">
    <location>
        <begin position="100"/>
        <end position="177"/>
    </location>
</feature>
<dbReference type="SMART" id="SM00906">
    <property type="entry name" value="Fungal_trans"/>
    <property type="match status" value="1"/>
</dbReference>
<feature type="region of interest" description="Disordered" evidence="4">
    <location>
        <begin position="1"/>
        <end position="27"/>
    </location>
</feature>
<dbReference type="PANTHER" id="PTHR47424:SF9">
    <property type="entry name" value="TAH-2"/>
    <property type="match status" value="1"/>
</dbReference>
<dbReference type="Pfam" id="PF04082">
    <property type="entry name" value="Fungal_trans"/>
    <property type="match status" value="1"/>
</dbReference>
<proteinExistence type="predicted"/>
<dbReference type="EMBL" id="QZAV01000108">
    <property type="protein sequence ID" value="THX38150.1"/>
    <property type="molecule type" value="Genomic_DNA"/>
</dbReference>
<evidence type="ECO:0000256" key="2">
    <source>
        <dbReference type="ARBA" id="ARBA00023163"/>
    </source>
</evidence>
<gene>
    <name evidence="6" type="ORF">D6D10_05320</name>
</gene>
<protein>
    <recommendedName>
        <fullName evidence="5">Xylanolytic transcriptional activator regulatory domain-containing protein</fullName>
    </recommendedName>
</protein>
<evidence type="ECO:0000256" key="4">
    <source>
        <dbReference type="SAM" id="MobiDB-lite"/>
    </source>
</evidence>
<dbReference type="GO" id="GO:0006351">
    <property type="term" value="P:DNA-templated transcription"/>
    <property type="evidence" value="ECO:0007669"/>
    <property type="project" value="InterPro"/>
</dbReference>
<dbReference type="GO" id="GO:0008270">
    <property type="term" value="F:zinc ion binding"/>
    <property type="evidence" value="ECO:0007669"/>
    <property type="project" value="InterPro"/>
</dbReference>
<keyword evidence="1" id="KW-0805">Transcription regulation</keyword>
<keyword evidence="3" id="KW-0539">Nucleus</keyword>
<dbReference type="AlphaFoldDB" id="A0A4S9EU75"/>
<dbReference type="PANTHER" id="PTHR47424">
    <property type="entry name" value="REGULATORY PROTEIN GAL4"/>
    <property type="match status" value="1"/>
</dbReference>
<reference evidence="6 7" key="1">
    <citation type="submission" date="2018-10" db="EMBL/GenBank/DDBJ databases">
        <title>Fifty Aureobasidium pullulans genomes reveal a recombining polyextremotolerant generalist.</title>
        <authorList>
            <person name="Gostincar C."/>
            <person name="Turk M."/>
            <person name="Zajc J."/>
            <person name="Gunde-Cimerman N."/>
        </authorList>
    </citation>
    <scope>NUCLEOTIDE SEQUENCE [LARGE SCALE GENOMIC DNA]</scope>
    <source>
        <strain evidence="6 7">EXF-9785</strain>
    </source>
</reference>
<comment type="caution">
    <text evidence="6">The sequence shown here is derived from an EMBL/GenBank/DDBJ whole genome shotgun (WGS) entry which is preliminary data.</text>
</comment>
<dbReference type="InterPro" id="IPR051127">
    <property type="entry name" value="Fungal_SecMet_Regulators"/>
</dbReference>
<dbReference type="GO" id="GO:0000435">
    <property type="term" value="P:positive regulation of transcription from RNA polymerase II promoter by galactose"/>
    <property type="evidence" value="ECO:0007669"/>
    <property type="project" value="TreeGrafter"/>
</dbReference>
<evidence type="ECO:0000313" key="7">
    <source>
        <dbReference type="Proteomes" id="UP000308953"/>
    </source>
</evidence>
<dbReference type="CDD" id="cd12148">
    <property type="entry name" value="fungal_TF_MHR"/>
    <property type="match status" value="1"/>
</dbReference>
<evidence type="ECO:0000313" key="6">
    <source>
        <dbReference type="EMBL" id="THX38150.1"/>
    </source>
</evidence>
<accession>A0A4S9EU75</accession>
<evidence type="ECO:0000259" key="5">
    <source>
        <dbReference type="SMART" id="SM00906"/>
    </source>
</evidence>
<dbReference type="GO" id="GO:0000978">
    <property type="term" value="F:RNA polymerase II cis-regulatory region sequence-specific DNA binding"/>
    <property type="evidence" value="ECO:0007669"/>
    <property type="project" value="TreeGrafter"/>
</dbReference>
<keyword evidence="2" id="KW-0804">Transcription</keyword>
<dbReference type="GO" id="GO:0000981">
    <property type="term" value="F:DNA-binding transcription factor activity, RNA polymerase II-specific"/>
    <property type="evidence" value="ECO:0007669"/>
    <property type="project" value="TreeGrafter"/>
</dbReference>
<dbReference type="Proteomes" id="UP000308953">
    <property type="component" value="Unassembled WGS sequence"/>
</dbReference>
<evidence type="ECO:0000256" key="3">
    <source>
        <dbReference type="ARBA" id="ARBA00023242"/>
    </source>
</evidence>
<organism evidence="6 7">
    <name type="scientific">Aureobasidium pullulans</name>
    <name type="common">Black yeast</name>
    <name type="synonym">Pullularia pullulans</name>
    <dbReference type="NCBI Taxonomy" id="5580"/>
    <lineage>
        <taxon>Eukaryota</taxon>
        <taxon>Fungi</taxon>
        <taxon>Dikarya</taxon>
        <taxon>Ascomycota</taxon>
        <taxon>Pezizomycotina</taxon>
        <taxon>Dothideomycetes</taxon>
        <taxon>Dothideomycetidae</taxon>
        <taxon>Dothideales</taxon>
        <taxon>Saccotheciaceae</taxon>
        <taxon>Aureobasidium</taxon>
    </lineage>
</organism>
<evidence type="ECO:0000256" key="1">
    <source>
        <dbReference type="ARBA" id="ARBA00023015"/>
    </source>
</evidence>
<dbReference type="InterPro" id="IPR007219">
    <property type="entry name" value="XnlR_reg_dom"/>
</dbReference>
<dbReference type="GO" id="GO:0005634">
    <property type="term" value="C:nucleus"/>
    <property type="evidence" value="ECO:0007669"/>
    <property type="project" value="TreeGrafter"/>
</dbReference>